<feature type="signal peptide" evidence="2">
    <location>
        <begin position="1"/>
        <end position="20"/>
    </location>
</feature>
<organism evidence="3 4">
    <name type="scientific">Lingula anatina</name>
    <name type="common">Brachiopod</name>
    <name type="synonym">Lingula unguis</name>
    <dbReference type="NCBI Taxonomy" id="7574"/>
    <lineage>
        <taxon>Eukaryota</taxon>
        <taxon>Metazoa</taxon>
        <taxon>Spiralia</taxon>
        <taxon>Lophotrochozoa</taxon>
        <taxon>Brachiopoda</taxon>
        <taxon>Linguliformea</taxon>
        <taxon>Lingulata</taxon>
        <taxon>Lingulida</taxon>
        <taxon>Linguloidea</taxon>
        <taxon>Lingulidae</taxon>
        <taxon>Lingula</taxon>
    </lineage>
</organism>
<dbReference type="GeneID" id="106152515"/>
<reference evidence="4" key="1">
    <citation type="journal article" date="2015" name="Nat. Commun.">
        <title>The Lingula genome provides insights into brachiopod evolution and the origin of phosphate biomineralization.</title>
        <authorList>
            <person name="Luo Y.J."/>
            <person name="Takeuchi T."/>
            <person name="Koyanagi R."/>
            <person name="Yamada L."/>
            <person name="Kanda M."/>
            <person name="Khalturina M."/>
            <person name="Fujie M."/>
            <person name="Yamasaki S.I."/>
            <person name="Endo K."/>
            <person name="Satoh N."/>
        </authorList>
    </citation>
    <scope>NUCLEOTIDE SEQUENCE</scope>
</reference>
<keyword evidence="3" id="KW-1185">Reference proteome</keyword>
<sequence>MWSLLLTVGITVSALQIGAAKQGTRQGKMVVMFNDGKWSYVCMNDVDGADALPREPRIPCRWIDVTKGNYETSVFNTDDIDEHSFQYVFGHKEGKNKHKRDNNNPHLARGHPATQQRKTRHKPKPNPDPNKTQTVPLNPCDPNPCPRDAKGNPVHCHVKPKEGTYECRLPKDMCAIDGELLKLNEKRVIGCKTCICLNPHMKEPFCINTHSCQFWTLDMIPPGCQLITPPGKCCQELDCSGSGAANVVSTTTVPTTPSIVTSTMAPKNPCDPNPCPKDPHGNPVHCHLKPKERTYECRIPKDTCIVDGWLLARDKKMVIGCKSCVCRLPHIKEPVCSSICPPWSPHMIPPGCQLITPPGKCCQELDCSGSGAANVVSTTTVPTTPSIVTSTMAPKNPCDPNPCPKDPHGNPVHCHLKPKERTYECRIPKGK</sequence>
<evidence type="ECO:0000256" key="1">
    <source>
        <dbReference type="SAM" id="MobiDB-lite"/>
    </source>
</evidence>
<reference evidence="4" key="2">
    <citation type="submission" date="2025-08" db="UniProtKB">
        <authorList>
            <consortium name="RefSeq"/>
        </authorList>
    </citation>
    <scope>IDENTIFICATION</scope>
</reference>
<keyword evidence="2" id="KW-0732">Signal</keyword>
<feature type="chain" id="PRO_5010299090" evidence="2">
    <location>
        <begin position="21"/>
        <end position="431"/>
    </location>
</feature>
<dbReference type="InParanoid" id="A0A1S3H6G9"/>
<feature type="region of interest" description="Disordered" evidence="1">
    <location>
        <begin position="91"/>
        <end position="142"/>
    </location>
</feature>
<dbReference type="KEGG" id="lak:106152515"/>
<proteinExistence type="predicted"/>
<dbReference type="AlphaFoldDB" id="A0A1S3H6G9"/>
<accession>A0A1S3H6G9</accession>
<gene>
    <name evidence="4" type="primary">LOC106152515</name>
</gene>
<name>A0A1S3H6G9_LINAN</name>
<dbReference type="Proteomes" id="UP000085678">
    <property type="component" value="Unplaced"/>
</dbReference>
<evidence type="ECO:0000313" key="3">
    <source>
        <dbReference type="Proteomes" id="UP000085678"/>
    </source>
</evidence>
<protein>
    <submittedName>
        <fullName evidence="4">Uncharacterized protein LOC106152515</fullName>
    </submittedName>
</protein>
<dbReference type="RefSeq" id="XP_013381577.1">
    <property type="nucleotide sequence ID" value="XM_013526123.1"/>
</dbReference>
<evidence type="ECO:0000256" key="2">
    <source>
        <dbReference type="SAM" id="SignalP"/>
    </source>
</evidence>
<evidence type="ECO:0000313" key="4">
    <source>
        <dbReference type="RefSeq" id="XP_013381577.1"/>
    </source>
</evidence>